<dbReference type="Gene3D" id="1.25.10.10">
    <property type="entry name" value="Leucine-rich Repeat Variant"/>
    <property type="match status" value="1"/>
</dbReference>
<proteinExistence type="predicted"/>
<name>A0A518HJS1_9BACT</name>
<dbReference type="InterPro" id="IPR011989">
    <property type="entry name" value="ARM-like"/>
</dbReference>
<dbReference type="KEGG" id="snep:Enr13x_09210"/>
<organism evidence="1 2">
    <name type="scientific">Stieleria neptunia</name>
    <dbReference type="NCBI Taxonomy" id="2527979"/>
    <lineage>
        <taxon>Bacteria</taxon>
        <taxon>Pseudomonadati</taxon>
        <taxon>Planctomycetota</taxon>
        <taxon>Planctomycetia</taxon>
        <taxon>Pirellulales</taxon>
        <taxon>Pirellulaceae</taxon>
        <taxon>Stieleria</taxon>
    </lineage>
</organism>
<gene>
    <name evidence="1" type="ORF">Enr13x_09210</name>
</gene>
<dbReference type="Proteomes" id="UP000319004">
    <property type="component" value="Chromosome"/>
</dbReference>
<reference evidence="1 2" key="1">
    <citation type="submission" date="2019-03" db="EMBL/GenBank/DDBJ databases">
        <title>Deep-cultivation of Planctomycetes and their phenomic and genomic characterization uncovers novel biology.</title>
        <authorList>
            <person name="Wiegand S."/>
            <person name="Jogler M."/>
            <person name="Boedeker C."/>
            <person name="Pinto D."/>
            <person name="Vollmers J."/>
            <person name="Rivas-Marin E."/>
            <person name="Kohn T."/>
            <person name="Peeters S.H."/>
            <person name="Heuer A."/>
            <person name="Rast P."/>
            <person name="Oberbeckmann S."/>
            <person name="Bunk B."/>
            <person name="Jeske O."/>
            <person name="Meyerdierks A."/>
            <person name="Storesund J.E."/>
            <person name="Kallscheuer N."/>
            <person name="Luecker S."/>
            <person name="Lage O.M."/>
            <person name="Pohl T."/>
            <person name="Merkel B.J."/>
            <person name="Hornburger P."/>
            <person name="Mueller R.-W."/>
            <person name="Bruemmer F."/>
            <person name="Labrenz M."/>
            <person name="Spormann A.M."/>
            <person name="Op den Camp H."/>
            <person name="Overmann J."/>
            <person name="Amann R."/>
            <person name="Jetten M.S.M."/>
            <person name="Mascher T."/>
            <person name="Medema M.H."/>
            <person name="Devos D.P."/>
            <person name="Kaster A.-K."/>
            <person name="Ovreas L."/>
            <person name="Rohde M."/>
            <person name="Galperin M.Y."/>
            <person name="Jogler C."/>
        </authorList>
    </citation>
    <scope>NUCLEOTIDE SEQUENCE [LARGE SCALE GENOMIC DNA]</scope>
    <source>
        <strain evidence="1 2">Enr13</strain>
    </source>
</reference>
<dbReference type="SUPFAM" id="SSF48431">
    <property type="entry name" value="Lipovitellin-phosvitin complex, superhelical domain"/>
    <property type="match status" value="1"/>
</dbReference>
<evidence type="ECO:0000313" key="1">
    <source>
        <dbReference type="EMBL" id="QDV41083.1"/>
    </source>
</evidence>
<evidence type="ECO:0000313" key="2">
    <source>
        <dbReference type="Proteomes" id="UP000319004"/>
    </source>
</evidence>
<sequence length="231" mass="25491">MEHDWIVRAFSGSSPKRNILAAAHLRHMGADGMAHVPTLFEMCGDVLALRDPTPADYGFILSGMRSVGAVLNAYGYDSSEAMHKQIIDWTLDLSKNADNELRATAIWVLGEIGVPPHVVQERLVDILLGGLLKGDHEIATCRSIAFRMLARIDRESASRYLDSAACKEYITSMEHWLNQNAKRPEGNYDRGPELEAERVHSHLVDAFASNPSGARLLFLGPVLTVSWAIQG</sequence>
<dbReference type="InterPro" id="IPR011030">
    <property type="entry name" value="Lipovitellin_superhlx_dom"/>
</dbReference>
<dbReference type="EMBL" id="CP037423">
    <property type="protein sequence ID" value="QDV41083.1"/>
    <property type="molecule type" value="Genomic_DNA"/>
</dbReference>
<dbReference type="AlphaFoldDB" id="A0A518HJS1"/>
<evidence type="ECO:0008006" key="3">
    <source>
        <dbReference type="Google" id="ProtNLM"/>
    </source>
</evidence>
<protein>
    <recommendedName>
        <fullName evidence="3">HEAT repeat protein</fullName>
    </recommendedName>
</protein>
<keyword evidence="2" id="KW-1185">Reference proteome</keyword>
<accession>A0A518HJS1</accession>